<dbReference type="GO" id="GO:0005886">
    <property type="term" value="C:plasma membrane"/>
    <property type="evidence" value="ECO:0007669"/>
    <property type="project" value="UniProtKB-SubCell"/>
</dbReference>
<evidence type="ECO:0000256" key="4">
    <source>
        <dbReference type="ARBA" id="ARBA00022679"/>
    </source>
</evidence>
<keyword evidence="8" id="KW-1185">Reference proteome</keyword>
<keyword evidence="6" id="KW-0472">Membrane</keyword>
<dbReference type="EMBL" id="BMIS01000004">
    <property type="protein sequence ID" value="GGE66022.1"/>
    <property type="molecule type" value="Genomic_DNA"/>
</dbReference>
<dbReference type="InterPro" id="IPR007554">
    <property type="entry name" value="Glycerophosphate_synth"/>
</dbReference>
<reference evidence="7" key="1">
    <citation type="journal article" date="2014" name="Int. J. Syst. Evol. Microbiol.">
        <title>Complete genome sequence of Corynebacterium casei LMG S-19264T (=DSM 44701T), isolated from a smear-ripened cheese.</title>
        <authorList>
            <consortium name="US DOE Joint Genome Institute (JGI-PGF)"/>
            <person name="Walter F."/>
            <person name="Albersmeier A."/>
            <person name="Kalinowski J."/>
            <person name="Ruckert C."/>
        </authorList>
    </citation>
    <scope>NUCLEOTIDE SEQUENCE</scope>
    <source>
        <strain evidence="7">CGMCC 1.15388</strain>
    </source>
</reference>
<keyword evidence="4" id="KW-0808">Transferase</keyword>
<dbReference type="Proteomes" id="UP000633136">
    <property type="component" value="Unassembled WGS sequence"/>
</dbReference>
<comment type="caution">
    <text evidence="7">The sequence shown here is derived from an EMBL/GenBank/DDBJ whole genome shotgun (WGS) entry which is preliminary data.</text>
</comment>
<comment type="similarity">
    <text evidence="2">Belongs to the CDP-glycerol glycerophosphotransferase family.</text>
</comment>
<keyword evidence="3" id="KW-1003">Cell membrane</keyword>
<gene>
    <name evidence="7" type="ORF">GCM10011401_11600</name>
</gene>
<dbReference type="GO" id="GO:0019350">
    <property type="term" value="P:teichoic acid biosynthetic process"/>
    <property type="evidence" value="ECO:0007669"/>
    <property type="project" value="UniProtKB-KW"/>
</dbReference>
<evidence type="ECO:0000256" key="6">
    <source>
        <dbReference type="ARBA" id="ARBA00023136"/>
    </source>
</evidence>
<dbReference type="Gene3D" id="3.40.50.12580">
    <property type="match status" value="1"/>
</dbReference>
<evidence type="ECO:0000256" key="5">
    <source>
        <dbReference type="ARBA" id="ARBA00022944"/>
    </source>
</evidence>
<dbReference type="GO" id="GO:0047355">
    <property type="term" value="F:CDP-glycerol glycerophosphotransferase activity"/>
    <property type="evidence" value="ECO:0007669"/>
    <property type="project" value="InterPro"/>
</dbReference>
<keyword evidence="5" id="KW-0777">Teichoic acid biosynthesis</keyword>
<evidence type="ECO:0000256" key="3">
    <source>
        <dbReference type="ARBA" id="ARBA00022475"/>
    </source>
</evidence>
<dbReference type="PANTHER" id="PTHR37316:SF2">
    <property type="entry name" value="TEICHOIC ACID RIBITOL-PHOSPHATE POLYMERASE TARK"/>
    <property type="match status" value="1"/>
</dbReference>
<dbReference type="Pfam" id="PF04464">
    <property type="entry name" value="Glyphos_transf"/>
    <property type="match status" value="1"/>
</dbReference>
<dbReference type="PANTHER" id="PTHR37316">
    <property type="entry name" value="TEICHOIC ACID GLYCEROL-PHOSPHATE PRIMASE"/>
    <property type="match status" value="1"/>
</dbReference>
<comment type="subcellular location">
    <subcellularLocation>
        <location evidence="1">Cell membrane</location>
        <topology evidence="1">Peripheral membrane protein</topology>
    </subcellularLocation>
</comment>
<evidence type="ECO:0000313" key="8">
    <source>
        <dbReference type="Proteomes" id="UP000633136"/>
    </source>
</evidence>
<evidence type="ECO:0000256" key="1">
    <source>
        <dbReference type="ARBA" id="ARBA00004202"/>
    </source>
</evidence>
<protein>
    <submittedName>
        <fullName evidence="7">CDP-glycerol--glycerophosphate glycerophosphotransferase</fullName>
    </submittedName>
</protein>
<reference evidence="7" key="2">
    <citation type="submission" date="2020-09" db="EMBL/GenBank/DDBJ databases">
        <authorList>
            <person name="Sun Q."/>
            <person name="Zhou Y."/>
        </authorList>
    </citation>
    <scope>NUCLEOTIDE SEQUENCE</scope>
    <source>
        <strain evidence="7">CGMCC 1.15388</strain>
    </source>
</reference>
<dbReference type="AlphaFoldDB" id="A0A917AQ70"/>
<proteinExistence type="inferred from homology"/>
<sequence>MCTALKGESELKRKALSPVLTVMVGGARLLYSGMKLLPVRRKVVLITREPKRITIDFAMLKESIQRDYPDHSVVLIKHKKLSFAYAAKAVREMYHLATCQACVVDGYIIPVSILNHREQLRIAQVWHALGAIKNFGHLASGTREGPHPKVAEIMQMHKQYTFITAAGSVPAEIYTAAFGVPHEAVCPLGMPRVDYLLDEGRMAARRAEILKAYPQLEGRKVVLYAPTFRRGRHIPYTQLATAMRDPEATLVLVPHPLDKSSLPEGDHVVIGRSFGVLDWLSIADALITDYSAVAYEATLRDIPLVFWPYDMDEYIGARGLAIDYDAEVPGPVVETAAEAMETALTFETPDYTEFRSKHLDYVTEDGALPEGDPACTEAIVKALELR</sequence>
<dbReference type="Gene3D" id="3.40.50.11820">
    <property type="match status" value="1"/>
</dbReference>
<name>A0A917AQ70_9MICC</name>
<dbReference type="InterPro" id="IPR051612">
    <property type="entry name" value="Teichoic_Acid_Biosynth"/>
</dbReference>
<organism evidence="7 8">
    <name type="scientific">Nesterenkonia cremea</name>
    <dbReference type="NCBI Taxonomy" id="1882340"/>
    <lineage>
        <taxon>Bacteria</taxon>
        <taxon>Bacillati</taxon>
        <taxon>Actinomycetota</taxon>
        <taxon>Actinomycetes</taxon>
        <taxon>Micrococcales</taxon>
        <taxon>Micrococcaceae</taxon>
        <taxon>Nesterenkonia</taxon>
    </lineage>
</organism>
<evidence type="ECO:0000313" key="7">
    <source>
        <dbReference type="EMBL" id="GGE66022.1"/>
    </source>
</evidence>
<dbReference type="SUPFAM" id="SSF53756">
    <property type="entry name" value="UDP-Glycosyltransferase/glycogen phosphorylase"/>
    <property type="match status" value="1"/>
</dbReference>
<dbReference type="InterPro" id="IPR043148">
    <property type="entry name" value="TagF_C"/>
</dbReference>
<evidence type="ECO:0000256" key="2">
    <source>
        <dbReference type="ARBA" id="ARBA00010488"/>
    </source>
</evidence>
<accession>A0A917AQ70</accession>
<dbReference type="InterPro" id="IPR043149">
    <property type="entry name" value="TagF_N"/>
</dbReference>